<feature type="transmembrane region" description="Helical" evidence="7">
    <location>
        <begin position="125"/>
        <end position="143"/>
    </location>
</feature>
<comment type="caution">
    <text evidence="9">The sequence shown here is derived from an EMBL/GenBank/DDBJ whole genome shotgun (WGS) entry which is preliminary data.</text>
</comment>
<keyword evidence="5 7" id="KW-0472">Membrane</keyword>
<feature type="compositionally biased region" description="Basic and acidic residues" evidence="6">
    <location>
        <begin position="316"/>
        <end position="328"/>
    </location>
</feature>
<dbReference type="RefSeq" id="WP_221187040.1">
    <property type="nucleotide sequence ID" value="NZ_JACHWJ010000007.1"/>
</dbReference>
<evidence type="ECO:0000256" key="6">
    <source>
        <dbReference type="SAM" id="MobiDB-lite"/>
    </source>
</evidence>
<reference evidence="9 10" key="1">
    <citation type="submission" date="2020-08" db="EMBL/GenBank/DDBJ databases">
        <title>Sequencing the genomes of 1000 actinobacteria strains.</title>
        <authorList>
            <person name="Klenk H.-P."/>
        </authorList>
    </citation>
    <scope>NUCLEOTIDE SEQUENCE [LARGE SCALE GENOMIC DNA]</scope>
    <source>
        <strain evidence="9 10">DSM 20419</strain>
    </source>
</reference>
<feature type="domain" description="EamA" evidence="8">
    <location>
        <begin position="150"/>
        <end position="276"/>
    </location>
</feature>
<dbReference type="InterPro" id="IPR037185">
    <property type="entry name" value="EmrE-like"/>
</dbReference>
<evidence type="ECO:0000313" key="9">
    <source>
        <dbReference type="EMBL" id="MBB2959383.1"/>
    </source>
</evidence>
<feature type="transmembrane region" description="Helical" evidence="7">
    <location>
        <begin position="203"/>
        <end position="224"/>
    </location>
</feature>
<feature type="transmembrane region" description="Helical" evidence="7">
    <location>
        <begin position="236"/>
        <end position="257"/>
    </location>
</feature>
<feature type="transmembrane region" description="Helical" evidence="7">
    <location>
        <begin position="20"/>
        <end position="39"/>
    </location>
</feature>
<feature type="transmembrane region" description="Helical" evidence="7">
    <location>
        <begin position="263"/>
        <end position="280"/>
    </location>
</feature>
<organism evidence="9 10">
    <name type="scientific">Pseudoclavibacter helvolus</name>
    <dbReference type="NCBI Taxonomy" id="255205"/>
    <lineage>
        <taxon>Bacteria</taxon>
        <taxon>Bacillati</taxon>
        <taxon>Actinomycetota</taxon>
        <taxon>Actinomycetes</taxon>
        <taxon>Micrococcales</taxon>
        <taxon>Microbacteriaceae</taxon>
        <taxon>Pseudoclavibacter</taxon>
    </lineage>
</organism>
<dbReference type="InterPro" id="IPR000620">
    <property type="entry name" value="EamA_dom"/>
</dbReference>
<feature type="transmembrane region" description="Helical" evidence="7">
    <location>
        <begin position="75"/>
        <end position="95"/>
    </location>
</feature>
<evidence type="ECO:0000256" key="4">
    <source>
        <dbReference type="ARBA" id="ARBA00022989"/>
    </source>
</evidence>
<gene>
    <name evidence="9" type="ORF">FHX72_003548</name>
</gene>
<dbReference type="EMBL" id="JACHWJ010000007">
    <property type="protein sequence ID" value="MBB2959383.1"/>
    <property type="molecule type" value="Genomic_DNA"/>
</dbReference>
<sequence>MTTSKLAPAPQGSARSGTLMTISAMLFVQLGLALSTGLFEQLGPLGTGWIRLVFAAALVLVIVRPRRSWFTRSSFLACVVLGAATSGMTLLFTLAIDRIPLGTAAALEFLGPLAVAVLRSRGKALLWPLLAAVGVVLLTEPWTGNIDPVGVLFALAAAACWAVYILCTQRVGDELSGVRGLAVSIPVAAVIASIIAAPATIPLLTWEAALAGLGLAVLLPTVPFMLEIQALRRITAAAYGTLTSLEPAVALVIGLLLLHQVPGLLPVVGLVLVIVAGIGVERSAGRTASPSTLAPVEPGTASPADPASASGADEAPLQRDELRTGEPT</sequence>
<dbReference type="AlphaFoldDB" id="A0A7W4US22"/>
<evidence type="ECO:0000313" key="10">
    <source>
        <dbReference type="Proteomes" id="UP000545286"/>
    </source>
</evidence>
<evidence type="ECO:0000256" key="3">
    <source>
        <dbReference type="ARBA" id="ARBA00022692"/>
    </source>
</evidence>
<feature type="compositionally biased region" description="Low complexity" evidence="6">
    <location>
        <begin position="301"/>
        <end position="315"/>
    </location>
</feature>
<dbReference type="PANTHER" id="PTHR32322:SF2">
    <property type="entry name" value="EAMA DOMAIN-CONTAINING PROTEIN"/>
    <property type="match status" value="1"/>
</dbReference>
<dbReference type="PANTHER" id="PTHR32322">
    <property type="entry name" value="INNER MEMBRANE TRANSPORTER"/>
    <property type="match status" value="1"/>
</dbReference>
<accession>A0A7W4US22</accession>
<evidence type="ECO:0000256" key="2">
    <source>
        <dbReference type="ARBA" id="ARBA00007362"/>
    </source>
</evidence>
<comment type="subcellular location">
    <subcellularLocation>
        <location evidence="1">Membrane</location>
        <topology evidence="1">Multi-pass membrane protein</topology>
    </subcellularLocation>
</comment>
<dbReference type="Pfam" id="PF00892">
    <property type="entry name" value="EamA"/>
    <property type="match status" value="1"/>
</dbReference>
<proteinExistence type="inferred from homology"/>
<feature type="transmembrane region" description="Helical" evidence="7">
    <location>
        <begin position="178"/>
        <end position="197"/>
    </location>
</feature>
<dbReference type="Proteomes" id="UP000545286">
    <property type="component" value="Unassembled WGS sequence"/>
</dbReference>
<keyword evidence="4 7" id="KW-1133">Transmembrane helix</keyword>
<feature type="transmembrane region" description="Helical" evidence="7">
    <location>
        <begin position="45"/>
        <end position="63"/>
    </location>
</feature>
<dbReference type="GO" id="GO:0016020">
    <property type="term" value="C:membrane"/>
    <property type="evidence" value="ECO:0007669"/>
    <property type="project" value="UniProtKB-SubCell"/>
</dbReference>
<comment type="similarity">
    <text evidence="2">Belongs to the EamA transporter family.</text>
</comment>
<evidence type="ECO:0000256" key="1">
    <source>
        <dbReference type="ARBA" id="ARBA00004141"/>
    </source>
</evidence>
<evidence type="ECO:0000256" key="7">
    <source>
        <dbReference type="SAM" id="Phobius"/>
    </source>
</evidence>
<feature type="transmembrane region" description="Helical" evidence="7">
    <location>
        <begin position="149"/>
        <end position="166"/>
    </location>
</feature>
<feature type="transmembrane region" description="Helical" evidence="7">
    <location>
        <begin position="101"/>
        <end position="118"/>
    </location>
</feature>
<keyword evidence="3 7" id="KW-0812">Transmembrane</keyword>
<evidence type="ECO:0000256" key="5">
    <source>
        <dbReference type="ARBA" id="ARBA00023136"/>
    </source>
</evidence>
<feature type="region of interest" description="Disordered" evidence="6">
    <location>
        <begin position="286"/>
        <end position="328"/>
    </location>
</feature>
<dbReference type="InterPro" id="IPR050638">
    <property type="entry name" value="AA-Vitamin_Transporters"/>
</dbReference>
<protein>
    <submittedName>
        <fullName evidence="9">Inner membrane transporter RhtA</fullName>
    </submittedName>
</protein>
<name>A0A7W4US22_9MICO</name>
<keyword evidence="10" id="KW-1185">Reference proteome</keyword>
<dbReference type="SUPFAM" id="SSF103481">
    <property type="entry name" value="Multidrug resistance efflux transporter EmrE"/>
    <property type="match status" value="2"/>
</dbReference>
<evidence type="ECO:0000259" key="8">
    <source>
        <dbReference type="Pfam" id="PF00892"/>
    </source>
</evidence>